<comment type="caution">
    <text evidence="2">The sequence shown here is derived from an EMBL/GenBank/DDBJ whole genome shotgun (WGS) entry which is preliminary data.</text>
</comment>
<dbReference type="Pfam" id="PF16178">
    <property type="entry name" value="Anoct_dimer"/>
    <property type="match status" value="1"/>
</dbReference>
<gene>
    <name evidence="2" type="ORF">OTU49_013442</name>
</gene>
<evidence type="ECO:0000313" key="3">
    <source>
        <dbReference type="Proteomes" id="UP001445076"/>
    </source>
</evidence>
<organism evidence="2 3">
    <name type="scientific">Cherax quadricarinatus</name>
    <name type="common">Australian red claw crayfish</name>
    <dbReference type="NCBI Taxonomy" id="27406"/>
    <lineage>
        <taxon>Eukaryota</taxon>
        <taxon>Metazoa</taxon>
        <taxon>Ecdysozoa</taxon>
        <taxon>Arthropoda</taxon>
        <taxon>Crustacea</taxon>
        <taxon>Multicrustacea</taxon>
        <taxon>Malacostraca</taxon>
        <taxon>Eumalacostraca</taxon>
        <taxon>Eucarida</taxon>
        <taxon>Decapoda</taxon>
        <taxon>Pleocyemata</taxon>
        <taxon>Astacidea</taxon>
        <taxon>Parastacoidea</taxon>
        <taxon>Parastacidae</taxon>
        <taxon>Cherax</taxon>
    </lineage>
</organism>
<dbReference type="PANTHER" id="PTHR12308:SF84">
    <property type="entry name" value="ANOCTAMIN"/>
    <property type="match status" value="1"/>
</dbReference>
<sequence length="158" mass="18257">ANKTVPIPGRGLHSSSSYESVQLPGSILDETRPLAICDALQATYETYSDNYTLHKDSDVRKVRKTVETLFFRDNKRTIDFVLVYKEEDDPTRNERRRVFEHNLKEEGLDLETEDKNQSQDGLTYFVKIHAPVDLLVRYAEVMNIKKPIKVSVIGIRKE</sequence>
<dbReference type="GO" id="GO:0046983">
    <property type="term" value="F:protein dimerization activity"/>
    <property type="evidence" value="ECO:0007669"/>
    <property type="project" value="InterPro"/>
</dbReference>
<name>A0AAW0VTQ6_CHEQU</name>
<dbReference type="PANTHER" id="PTHR12308">
    <property type="entry name" value="ANOCTAMIN"/>
    <property type="match status" value="1"/>
</dbReference>
<dbReference type="InterPro" id="IPR007632">
    <property type="entry name" value="Anoctamin"/>
</dbReference>
<proteinExistence type="predicted"/>
<protein>
    <recommendedName>
        <fullName evidence="1">Anoctamin dimerisation domain-containing protein</fullName>
    </recommendedName>
</protein>
<feature type="domain" description="Anoctamin dimerisation" evidence="1">
    <location>
        <begin position="70"/>
        <end position="150"/>
    </location>
</feature>
<dbReference type="Proteomes" id="UP001445076">
    <property type="component" value="Unassembled WGS sequence"/>
</dbReference>
<evidence type="ECO:0000313" key="2">
    <source>
        <dbReference type="EMBL" id="KAK8720285.1"/>
    </source>
</evidence>
<dbReference type="InterPro" id="IPR032394">
    <property type="entry name" value="Anoct_dimer"/>
</dbReference>
<keyword evidence="3" id="KW-1185">Reference proteome</keyword>
<dbReference type="EMBL" id="JARKIK010000619">
    <property type="protein sequence ID" value="KAK8720285.1"/>
    <property type="molecule type" value="Genomic_DNA"/>
</dbReference>
<evidence type="ECO:0000259" key="1">
    <source>
        <dbReference type="Pfam" id="PF16178"/>
    </source>
</evidence>
<dbReference type="GO" id="GO:0005886">
    <property type="term" value="C:plasma membrane"/>
    <property type="evidence" value="ECO:0007669"/>
    <property type="project" value="TreeGrafter"/>
</dbReference>
<accession>A0AAW0VTQ6</accession>
<dbReference type="GO" id="GO:0005254">
    <property type="term" value="F:chloride channel activity"/>
    <property type="evidence" value="ECO:0007669"/>
    <property type="project" value="TreeGrafter"/>
</dbReference>
<reference evidence="2 3" key="1">
    <citation type="journal article" date="2024" name="BMC Genomics">
        <title>Genome assembly of redclaw crayfish (Cherax quadricarinatus) provides insights into its immune adaptation and hypoxia tolerance.</title>
        <authorList>
            <person name="Liu Z."/>
            <person name="Zheng J."/>
            <person name="Li H."/>
            <person name="Fang K."/>
            <person name="Wang S."/>
            <person name="He J."/>
            <person name="Zhou D."/>
            <person name="Weng S."/>
            <person name="Chi M."/>
            <person name="Gu Z."/>
            <person name="He J."/>
            <person name="Li F."/>
            <person name="Wang M."/>
        </authorList>
    </citation>
    <scope>NUCLEOTIDE SEQUENCE [LARGE SCALE GENOMIC DNA]</scope>
    <source>
        <strain evidence="2">ZL_2023a</strain>
    </source>
</reference>
<feature type="non-terminal residue" evidence="2">
    <location>
        <position position="1"/>
    </location>
</feature>
<dbReference type="AlphaFoldDB" id="A0AAW0VTQ6"/>
<feature type="non-terminal residue" evidence="2">
    <location>
        <position position="158"/>
    </location>
</feature>